<dbReference type="KEGG" id="ftv:CH67_1330"/>
<dbReference type="eggNOG" id="COG4764">
    <property type="taxonomic scope" value="Bacteria"/>
</dbReference>
<dbReference type="PROSITE" id="PS51257">
    <property type="entry name" value="PROKAR_LIPOPROTEIN"/>
    <property type="match status" value="1"/>
</dbReference>
<gene>
    <name evidence="1" type="ORF">FWJ04_04565</name>
</gene>
<dbReference type="CDD" id="cd00442">
    <property type="entry name" value="Lyz-like"/>
    <property type="match status" value="1"/>
</dbReference>
<reference evidence="1" key="2">
    <citation type="submission" date="2020-02" db="EMBL/GenBank/DDBJ databases">
        <title>Using affinity propagation clustering for identifying bacterial clades and subclades with whole-genome sequences of Francisella tularensis.</title>
        <authorList>
            <person name="Homeier-Bachmann T."/>
            <person name="Abdel-Glil M.Y."/>
            <person name="Hackbart A."/>
            <person name="Hotzel H."/>
            <person name="Tomaso H."/>
        </authorList>
    </citation>
    <scope>NUCLEOTIDE SEQUENCE</scope>
    <source>
        <strain evidence="1">17T1429</strain>
    </source>
</reference>
<dbReference type="AlphaFoldDB" id="A0A0B3WLD9"/>
<comment type="caution">
    <text evidence="1">The sequence shown here is derived from an EMBL/GenBank/DDBJ whole genome shotgun (WGS) entry which is preliminary data.</text>
</comment>
<dbReference type="InterPro" id="IPR045795">
    <property type="entry name" value="SLT_4"/>
</dbReference>
<dbReference type="SUPFAM" id="SSF53955">
    <property type="entry name" value="Lysozyme-like"/>
    <property type="match status" value="1"/>
</dbReference>
<dbReference type="Gene3D" id="1.10.530.10">
    <property type="match status" value="1"/>
</dbReference>
<dbReference type="OMA" id="KQHPNWK"/>
<name>A0A0B3WLD9_FRATU</name>
<evidence type="ECO:0000313" key="1">
    <source>
        <dbReference type="EMBL" id="NDR88941.1"/>
    </source>
</evidence>
<dbReference type="InterPro" id="IPR023346">
    <property type="entry name" value="Lysozyme-like_dom_sf"/>
</dbReference>
<reference evidence="1" key="1">
    <citation type="submission" date="2019-08" db="EMBL/GenBank/DDBJ databases">
        <authorList>
            <person name="Busch A."/>
        </authorList>
    </citation>
    <scope>NUCLEOTIDE SEQUENCE</scope>
    <source>
        <strain evidence="1">17T1429</strain>
    </source>
</reference>
<dbReference type="EMBL" id="JAAGKH010000027">
    <property type="protein sequence ID" value="NDR88941.1"/>
    <property type="molecule type" value="Genomic_DNA"/>
</dbReference>
<dbReference type="KEGG" id="ftc:DA46_1813"/>
<dbReference type="Pfam" id="PF19489">
    <property type="entry name" value="SLT_4"/>
    <property type="match status" value="1"/>
</dbReference>
<dbReference type="KEGG" id="ftz:CH68_1062"/>
<sequence length="189" mass="21859">MLKKFGFRYFVVSLFCLLLLSCSETTKIDTNAGVCEILKQHPNCKKSLKQSQAKYNLEPAFIMALIYQESRFDANAKNKYSSAYGYAQVIDSTWKHFQQQVKANAKRNNFDDSIEFIGWHMTQLSKSLNIKMTDYPNLYMAYMLGATGFNRYRAGTLKNHAKIAQDKKIALKVKDYTNLYKSQLRKCPL</sequence>
<accession>A0A0B3WLD9</accession>
<organism evidence="1">
    <name type="scientific">Francisella tularensis subsp. holarctica</name>
    <dbReference type="NCBI Taxonomy" id="119857"/>
    <lineage>
        <taxon>Bacteria</taxon>
        <taxon>Pseudomonadati</taxon>
        <taxon>Pseudomonadota</taxon>
        <taxon>Gammaproteobacteria</taxon>
        <taxon>Thiotrichales</taxon>
        <taxon>Francisellaceae</taxon>
        <taxon>Francisella</taxon>
    </lineage>
</organism>
<proteinExistence type="predicted"/>
<dbReference type="HOGENOM" id="CLU_094963_0_0_6"/>
<protein>
    <submittedName>
        <fullName evidence="1">Transglycosylase SLT domain-containing protein</fullName>
    </submittedName>
</protein>
<dbReference type="RefSeq" id="WP_003015836.1">
    <property type="nucleotide sequence ID" value="NZ_CP009693.1"/>
</dbReference>